<dbReference type="Pfam" id="PF13410">
    <property type="entry name" value="GST_C_2"/>
    <property type="match status" value="1"/>
</dbReference>
<dbReference type="SFLD" id="SFLDG01148">
    <property type="entry name" value="Xi_(cytGST)"/>
    <property type="match status" value="1"/>
</dbReference>
<dbReference type="SUPFAM" id="SSF47616">
    <property type="entry name" value="GST C-terminal domain-like"/>
    <property type="match status" value="1"/>
</dbReference>
<dbReference type="InterPro" id="IPR036282">
    <property type="entry name" value="Glutathione-S-Trfase_C_sf"/>
</dbReference>
<dbReference type="Gene3D" id="3.40.30.10">
    <property type="entry name" value="Glutaredoxin"/>
    <property type="match status" value="1"/>
</dbReference>
<dbReference type="EMBL" id="UINC01019805">
    <property type="protein sequence ID" value="SVA83782.1"/>
    <property type="molecule type" value="Genomic_DNA"/>
</dbReference>
<name>A0A381Z4H2_9ZZZZ</name>
<dbReference type="PIRSF" id="PIRSF015753">
    <property type="entry name" value="GST"/>
    <property type="match status" value="1"/>
</dbReference>
<dbReference type="InterPro" id="IPR010987">
    <property type="entry name" value="Glutathione-S-Trfase_C-like"/>
</dbReference>
<dbReference type="SFLD" id="SFLDS00019">
    <property type="entry name" value="Glutathione_Transferase_(cytos"/>
    <property type="match status" value="1"/>
</dbReference>
<dbReference type="PROSITE" id="PS50405">
    <property type="entry name" value="GST_CTER"/>
    <property type="match status" value="1"/>
</dbReference>
<dbReference type="GO" id="GO:0005737">
    <property type="term" value="C:cytoplasm"/>
    <property type="evidence" value="ECO:0007669"/>
    <property type="project" value="TreeGrafter"/>
</dbReference>
<dbReference type="Gene3D" id="1.20.1050.10">
    <property type="match status" value="1"/>
</dbReference>
<dbReference type="InterPro" id="IPR040079">
    <property type="entry name" value="Glutathione_S-Trfase"/>
</dbReference>
<reference evidence="2" key="1">
    <citation type="submission" date="2018-05" db="EMBL/GenBank/DDBJ databases">
        <authorList>
            <person name="Lanie J.A."/>
            <person name="Ng W.-L."/>
            <person name="Kazmierczak K.M."/>
            <person name="Andrzejewski T.M."/>
            <person name="Davidsen T.M."/>
            <person name="Wayne K.J."/>
            <person name="Tettelin H."/>
            <person name="Glass J.I."/>
            <person name="Rusch D."/>
            <person name="Podicherti R."/>
            <person name="Tsui H.-C.T."/>
            <person name="Winkler M.E."/>
        </authorList>
    </citation>
    <scope>NUCLEOTIDE SEQUENCE</scope>
</reference>
<dbReference type="InterPro" id="IPR047047">
    <property type="entry name" value="GST_Omega-like_C"/>
</dbReference>
<evidence type="ECO:0000259" key="1">
    <source>
        <dbReference type="PROSITE" id="PS50405"/>
    </source>
</evidence>
<dbReference type="SFLD" id="SFLDG01206">
    <property type="entry name" value="Xi.1"/>
    <property type="match status" value="1"/>
</dbReference>
<dbReference type="InterPro" id="IPR016639">
    <property type="entry name" value="GST_Omega/GSH"/>
</dbReference>
<evidence type="ECO:0000313" key="2">
    <source>
        <dbReference type="EMBL" id="SVA83782.1"/>
    </source>
</evidence>
<dbReference type="GO" id="GO:0004364">
    <property type="term" value="F:glutathione transferase activity"/>
    <property type="evidence" value="ECO:0007669"/>
    <property type="project" value="InterPro"/>
</dbReference>
<dbReference type="InterPro" id="IPR036249">
    <property type="entry name" value="Thioredoxin-like_sf"/>
</dbReference>
<gene>
    <name evidence="2" type="ORF">METZ01_LOCUS136636</name>
</gene>
<dbReference type="CDD" id="cd03190">
    <property type="entry name" value="GST_C_Omega_like"/>
    <property type="match status" value="1"/>
</dbReference>
<dbReference type="PANTHER" id="PTHR32419:SF6">
    <property type="entry name" value="GLUTATHIONE S-TRANSFERASE OMEGA-LIKE 1-RELATED"/>
    <property type="match status" value="1"/>
</dbReference>
<organism evidence="2">
    <name type="scientific">marine metagenome</name>
    <dbReference type="NCBI Taxonomy" id="408172"/>
    <lineage>
        <taxon>unclassified sequences</taxon>
        <taxon>metagenomes</taxon>
        <taxon>ecological metagenomes</taxon>
    </lineage>
</organism>
<feature type="domain" description="GST C-terminal" evidence="1">
    <location>
        <begin position="170"/>
        <end position="294"/>
    </location>
</feature>
<protein>
    <recommendedName>
        <fullName evidence="1">GST C-terminal domain-containing protein</fullName>
    </recommendedName>
</protein>
<dbReference type="PANTHER" id="PTHR32419">
    <property type="entry name" value="GLUTATHIONYL-HYDROQUINONE REDUCTASE"/>
    <property type="match status" value="1"/>
</dbReference>
<dbReference type="Pfam" id="PF13409">
    <property type="entry name" value="GST_N_2"/>
    <property type="match status" value="1"/>
</dbReference>
<sequence length="327" mass="37610">MGMLIDGKWTEDEVTQNQGGKFLRPDSIFRNWVTTDGSSGPSGRGGFKAEPSRYHLYLSHNCPWAYRTLLFRKLKGLEDQVSIAISASSCKDEGWTYKKEADCIPDAVNNITYLHEIYTKADAEYTGRVTVPTLWDKKNQTIVSNESSEIIRMFNSAFEGVGSVGPDYYPEKLRGDIDAINEVVYSNVNNGVYRCGFASTQEAYEEAFDRLFNTLDDLENTLNSQRYLVGGTLTEADWRLFSTLLRFDIVYYGLFKCNKRHIYEYPNLWNFTLELYQYPGVAEVTELEHIKQGYYANMQRLDVKGFVPKGPNLDFTVRHDRDRLSKH</sequence>
<proteinExistence type="predicted"/>
<dbReference type="SUPFAM" id="SSF52833">
    <property type="entry name" value="Thioredoxin-like"/>
    <property type="match status" value="1"/>
</dbReference>
<accession>A0A381Z4H2</accession>
<dbReference type="AlphaFoldDB" id="A0A381Z4H2"/>
<dbReference type="InterPro" id="IPR004045">
    <property type="entry name" value="Glutathione_S-Trfase_N"/>
</dbReference>